<evidence type="ECO:0000313" key="2">
    <source>
        <dbReference type="Proteomes" id="UP000198569"/>
    </source>
</evidence>
<dbReference type="Proteomes" id="UP000198569">
    <property type="component" value="Unassembled WGS sequence"/>
</dbReference>
<accession>A0A1H3F7R6</accession>
<proteinExistence type="predicted"/>
<gene>
    <name evidence="1" type="ORF">SAMN05444338_1179</name>
</gene>
<reference evidence="2" key="1">
    <citation type="submission" date="2016-10" db="EMBL/GenBank/DDBJ databases">
        <authorList>
            <person name="Varghese N."/>
            <person name="Submissions S."/>
        </authorList>
    </citation>
    <scope>NUCLEOTIDE SEQUENCE [LARGE SCALE GENOMIC DNA]</scope>
    <source>
        <strain evidence="2">DSM 15718</strain>
    </source>
</reference>
<dbReference type="OrthoDB" id="1365714at2"/>
<dbReference type="EMBL" id="FNMV01000017">
    <property type="protein sequence ID" value="SDX87022.1"/>
    <property type="molecule type" value="Genomic_DNA"/>
</dbReference>
<protein>
    <submittedName>
        <fullName evidence="1">Uncharacterized protein</fullName>
    </submittedName>
</protein>
<organism evidence="1 2">
    <name type="scientific">Flavobacterium degerlachei</name>
    <dbReference type="NCBI Taxonomy" id="229203"/>
    <lineage>
        <taxon>Bacteria</taxon>
        <taxon>Pseudomonadati</taxon>
        <taxon>Bacteroidota</taxon>
        <taxon>Flavobacteriia</taxon>
        <taxon>Flavobacteriales</taxon>
        <taxon>Flavobacteriaceae</taxon>
        <taxon>Flavobacterium</taxon>
    </lineage>
</organism>
<sequence length="68" mass="7811">MKELRIMLTDDQHEKLMNKLSNEGQKNVEHSTLSGFSITLKEAFPGMSWLTVDMNSDLDLGDVNWEIK</sequence>
<dbReference type="AlphaFoldDB" id="A0A1H3F7R6"/>
<dbReference type="STRING" id="229203.SAMN05444338_1179"/>
<keyword evidence="2" id="KW-1185">Reference proteome</keyword>
<dbReference type="RefSeq" id="WP_091434733.1">
    <property type="nucleotide sequence ID" value="NZ_FNMV01000017.1"/>
</dbReference>
<evidence type="ECO:0000313" key="1">
    <source>
        <dbReference type="EMBL" id="SDX87022.1"/>
    </source>
</evidence>
<name>A0A1H3F7R6_9FLAO</name>